<sequence>MPTSKPETMPVRNWRQGVSACGAKTADKGGASTTCVLEASGMSESVLIDLEEKPSALCDSTAERLVGDGLIVCRCRFPPQQEAWISVRQTMLVRPAASVTVRWRGVEDQTETTARMTRQALHLIPPGSAIRIEWVGGDRALVLGLTAAFLDTHVAPEFDGRVPRLAPQATIRDAALAEMMSWFEAALDGSAAAGVRSLELAGITFGLRLFEVYGEEESAGGYATGGLGASRQRRIATFIDGNLDRRVSLNEMAGVVGLGSSHFRTVFRATFGQSPSRYLHERRIEKAKTLLLDPNRTIVDIALEVGYSSHGHFTTVFRKVTGTTPSRFRLDRL</sequence>
<gene>
    <name evidence="5" type="ORF">GHC57_14760</name>
</gene>
<evidence type="ECO:0000256" key="3">
    <source>
        <dbReference type="ARBA" id="ARBA00023163"/>
    </source>
</evidence>
<keyword evidence="1" id="KW-0805">Transcription regulation</keyword>
<dbReference type="AlphaFoldDB" id="A0A7X2D3V5"/>
<comment type="caution">
    <text evidence="5">The sequence shown here is derived from an EMBL/GenBank/DDBJ whole genome shotgun (WGS) entry which is preliminary data.</text>
</comment>
<dbReference type="PRINTS" id="PR00032">
    <property type="entry name" value="HTHARAC"/>
</dbReference>
<dbReference type="PROSITE" id="PS01124">
    <property type="entry name" value="HTH_ARAC_FAMILY_2"/>
    <property type="match status" value="1"/>
</dbReference>
<dbReference type="Pfam" id="PF12833">
    <property type="entry name" value="HTH_18"/>
    <property type="match status" value="1"/>
</dbReference>
<protein>
    <submittedName>
        <fullName evidence="5">Helix-turn-helix domain-containing protein</fullName>
    </submittedName>
</protein>
<proteinExistence type="predicted"/>
<keyword evidence="6" id="KW-1185">Reference proteome</keyword>
<dbReference type="InterPro" id="IPR009057">
    <property type="entry name" value="Homeodomain-like_sf"/>
</dbReference>
<keyword evidence="2" id="KW-0238">DNA-binding</keyword>
<dbReference type="Gene3D" id="1.10.10.60">
    <property type="entry name" value="Homeodomain-like"/>
    <property type="match status" value="2"/>
</dbReference>
<reference evidence="5 6" key="1">
    <citation type="submission" date="2019-10" db="EMBL/GenBank/DDBJ databases">
        <title>Draft whole-genome sequence of the purple nonsulfur photosynthetic bacterium Roseospira navarrensis DSM 15114.</title>
        <authorList>
            <person name="Kyndt J.A."/>
            <person name="Meyer T.E."/>
        </authorList>
    </citation>
    <scope>NUCLEOTIDE SEQUENCE [LARGE SCALE GENOMIC DNA]</scope>
    <source>
        <strain evidence="5 6">DSM 15114</strain>
    </source>
</reference>
<evidence type="ECO:0000256" key="2">
    <source>
        <dbReference type="ARBA" id="ARBA00023125"/>
    </source>
</evidence>
<dbReference type="SMART" id="SM00342">
    <property type="entry name" value="HTH_ARAC"/>
    <property type="match status" value="1"/>
</dbReference>
<dbReference type="GO" id="GO:0043565">
    <property type="term" value="F:sequence-specific DNA binding"/>
    <property type="evidence" value="ECO:0007669"/>
    <property type="project" value="InterPro"/>
</dbReference>
<evidence type="ECO:0000259" key="4">
    <source>
        <dbReference type="PROSITE" id="PS01124"/>
    </source>
</evidence>
<dbReference type="InterPro" id="IPR018062">
    <property type="entry name" value="HTH_AraC-typ_CS"/>
</dbReference>
<feature type="domain" description="HTH araC/xylS-type" evidence="4">
    <location>
        <begin position="233"/>
        <end position="331"/>
    </location>
</feature>
<dbReference type="OrthoDB" id="9806208at2"/>
<dbReference type="EMBL" id="WIVE01000055">
    <property type="protein sequence ID" value="MQX37779.1"/>
    <property type="molecule type" value="Genomic_DNA"/>
</dbReference>
<dbReference type="InterPro" id="IPR050204">
    <property type="entry name" value="AraC_XylS_family_regulators"/>
</dbReference>
<dbReference type="GO" id="GO:0003700">
    <property type="term" value="F:DNA-binding transcription factor activity"/>
    <property type="evidence" value="ECO:0007669"/>
    <property type="project" value="InterPro"/>
</dbReference>
<evidence type="ECO:0000256" key="1">
    <source>
        <dbReference type="ARBA" id="ARBA00023015"/>
    </source>
</evidence>
<dbReference type="SUPFAM" id="SSF46689">
    <property type="entry name" value="Homeodomain-like"/>
    <property type="match status" value="2"/>
</dbReference>
<dbReference type="InterPro" id="IPR020449">
    <property type="entry name" value="Tscrpt_reg_AraC-type_HTH"/>
</dbReference>
<keyword evidence="3" id="KW-0804">Transcription</keyword>
<dbReference type="Proteomes" id="UP000434582">
    <property type="component" value="Unassembled WGS sequence"/>
</dbReference>
<name>A0A7X2D3V5_9PROT</name>
<accession>A0A7X2D3V5</accession>
<organism evidence="5 6">
    <name type="scientific">Roseospira navarrensis</name>
    <dbReference type="NCBI Taxonomy" id="140058"/>
    <lineage>
        <taxon>Bacteria</taxon>
        <taxon>Pseudomonadati</taxon>
        <taxon>Pseudomonadota</taxon>
        <taxon>Alphaproteobacteria</taxon>
        <taxon>Rhodospirillales</taxon>
        <taxon>Rhodospirillaceae</taxon>
        <taxon>Roseospira</taxon>
    </lineage>
</organism>
<evidence type="ECO:0000313" key="5">
    <source>
        <dbReference type="EMBL" id="MQX37779.1"/>
    </source>
</evidence>
<dbReference type="PANTHER" id="PTHR46796:SF14">
    <property type="entry name" value="TRANSCRIPTIONAL REGULATORY PROTEIN"/>
    <property type="match status" value="1"/>
</dbReference>
<dbReference type="PROSITE" id="PS00041">
    <property type="entry name" value="HTH_ARAC_FAMILY_1"/>
    <property type="match status" value="1"/>
</dbReference>
<dbReference type="PANTHER" id="PTHR46796">
    <property type="entry name" value="HTH-TYPE TRANSCRIPTIONAL ACTIVATOR RHAS-RELATED"/>
    <property type="match status" value="1"/>
</dbReference>
<evidence type="ECO:0000313" key="6">
    <source>
        <dbReference type="Proteomes" id="UP000434582"/>
    </source>
</evidence>
<dbReference type="InterPro" id="IPR018060">
    <property type="entry name" value="HTH_AraC"/>
</dbReference>